<evidence type="ECO:0000259" key="3">
    <source>
        <dbReference type="Pfam" id="PF05548"/>
    </source>
</evidence>
<sequence length="593" mass="59913">MSLIRPPGREHTAAQRRRASAAPASSPTGQAAALPLAAADPVEIPHVGVHGVPAAEASHRADGHPLARRRPRQSATPRLRGLPGLPPETVSPAGPPTTAAAAGAPEHHHEEPLMALRNPADRPVALRPPAPSAAPAPSAVPTPASAAQAPGTVTRPGDRRRAPLLAAATAAGVLTLSGTVLTTPAAADNGPQGTDRHAVVLVNFRNAKLAEPDRDREAARADFFGSGPSLATYYAAGSGRRLSVVPAKGDGVFGPFTLDMDGSGCDTGRMAELARRAIPDVTWDHLSIVMPSTKACPWWGLGLQPGNVTWFQEGAVKDVAAIVHEMGHNLGFAHQERQVCTPGSFTSCAADGYSRRTPMGGGGEKKGLSAPELLSRKWLTPEQVGTPAATTVVRLTPLHAPAGAPGVRAVDLPLGSGGDRIVVEYRTPAAGTPDQDVAQGVTVYRVPKGRYTDAVMIGNTRLGDRAAGSLTADAPLTDTATGLSIGVVGQATGAGADVRIQLGGPAPVASTSPAPPTQDPSTASGLPVPTSSAATDDTAAIGTTAALTTSGTAGADAALAQTGSTAIVPALVGSGLALSGVTMAVMVQRRRAS</sequence>
<dbReference type="KEGG" id="kcm:ABWK59_29565"/>
<keyword evidence="2" id="KW-1133">Transmembrane helix</keyword>
<dbReference type="RefSeq" id="WP_354645147.1">
    <property type="nucleotide sequence ID" value="NZ_CP159872.1"/>
</dbReference>
<feature type="compositionally biased region" description="Low complexity" evidence="1">
    <location>
        <begin position="141"/>
        <end position="150"/>
    </location>
</feature>
<feature type="compositionally biased region" description="Low complexity" evidence="1">
    <location>
        <begin position="20"/>
        <end position="37"/>
    </location>
</feature>
<name>A0AAU8K9K9_9ACTN</name>
<protein>
    <recommendedName>
        <fullName evidence="3">Peptidase M11 gametolysin domain-containing protein</fullName>
    </recommendedName>
</protein>
<dbReference type="Pfam" id="PF05548">
    <property type="entry name" value="Peptidase_M11"/>
    <property type="match status" value="1"/>
</dbReference>
<keyword evidence="2" id="KW-0812">Transmembrane</keyword>
<evidence type="ECO:0000256" key="2">
    <source>
        <dbReference type="SAM" id="Phobius"/>
    </source>
</evidence>
<feature type="region of interest" description="Disordered" evidence="1">
    <location>
        <begin position="121"/>
        <end position="158"/>
    </location>
</feature>
<dbReference type="EMBL" id="CP159872">
    <property type="protein sequence ID" value="XCM84211.1"/>
    <property type="molecule type" value="Genomic_DNA"/>
</dbReference>
<evidence type="ECO:0000256" key="1">
    <source>
        <dbReference type="SAM" id="MobiDB-lite"/>
    </source>
</evidence>
<dbReference type="InterPro" id="IPR008752">
    <property type="entry name" value="Peptidase_M11"/>
</dbReference>
<feature type="compositionally biased region" description="Pro residues" evidence="1">
    <location>
        <begin position="126"/>
        <end position="140"/>
    </location>
</feature>
<feature type="region of interest" description="Disordered" evidence="1">
    <location>
        <begin position="57"/>
        <end position="109"/>
    </location>
</feature>
<proteinExistence type="predicted"/>
<gene>
    <name evidence="4" type="ORF">ABWK59_29565</name>
</gene>
<dbReference type="AlphaFoldDB" id="A0AAU8K9K9"/>
<reference evidence="4" key="1">
    <citation type="submission" date="2024-06" db="EMBL/GenBank/DDBJ databases">
        <title>The genome sequences of Kitasatospora sp. strain HUAS MG31.</title>
        <authorList>
            <person name="Mo P."/>
        </authorList>
    </citation>
    <scope>NUCLEOTIDE SEQUENCE</scope>
    <source>
        <strain evidence="4">HUAS MG31</strain>
    </source>
</reference>
<feature type="transmembrane region" description="Helical" evidence="2">
    <location>
        <begin position="566"/>
        <end position="587"/>
    </location>
</feature>
<feature type="domain" description="Peptidase M11 gametolysin" evidence="3">
    <location>
        <begin position="283"/>
        <end position="346"/>
    </location>
</feature>
<evidence type="ECO:0000313" key="4">
    <source>
        <dbReference type="EMBL" id="XCM84211.1"/>
    </source>
</evidence>
<feature type="region of interest" description="Disordered" evidence="1">
    <location>
        <begin position="502"/>
        <end position="535"/>
    </location>
</feature>
<keyword evidence="2" id="KW-0472">Membrane</keyword>
<dbReference type="SUPFAM" id="SSF55486">
    <property type="entry name" value="Metalloproteases ('zincins'), catalytic domain"/>
    <property type="match status" value="1"/>
</dbReference>
<organism evidence="4">
    <name type="scientific">Kitasatospora camelliae</name>
    <dbReference type="NCBI Taxonomy" id="3156397"/>
    <lineage>
        <taxon>Bacteria</taxon>
        <taxon>Bacillati</taxon>
        <taxon>Actinomycetota</taxon>
        <taxon>Actinomycetes</taxon>
        <taxon>Kitasatosporales</taxon>
        <taxon>Streptomycetaceae</taxon>
        <taxon>Kitasatospora</taxon>
    </lineage>
</organism>
<feature type="region of interest" description="Disordered" evidence="1">
    <location>
        <begin position="1"/>
        <end position="37"/>
    </location>
</feature>
<accession>A0AAU8K9K9</accession>